<dbReference type="SUPFAM" id="SSF55729">
    <property type="entry name" value="Acyl-CoA N-acyltransferases (Nat)"/>
    <property type="match status" value="1"/>
</dbReference>
<keyword evidence="2" id="KW-0012">Acyltransferase</keyword>
<accession>A0ABN8FVF4</accession>
<dbReference type="PANTHER" id="PTHR43877">
    <property type="entry name" value="AMINOALKYLPHOSPHONATE N-ACETYLTRANSFERASE-RELATED-RELATED"/>
    <property type="match status" value="1"/>
</dbReference>
<protein>
    <recommendedName>
        <fullName evidence="3">N-acetyltransferase domain-containing protein</fullName>
    </recommendedName>
</protein>
<evidence type="ECO:0000256" key="1">
    <source>
        <dbReference type="ARBA" id="ARBA00022679"/>
    </source>
</evidence>
<name>A0ABN8FVF4_9BACL</name>
<gene>
    <name evidence="4" type="ORF">PAECIP111893_00071</name>
</gene>
<dbReference type="EMBL" id="CAKMMF010000001">
    <property type="protein sequence ID" value="CAH1189987.1"/>
    <property type="molecule type" value="Genomic_DNA"/>
</dbReference>
<dbReference type="RefSeq" id="WP_236338232.1">
    <property type="nucleotide sequence ID" value="NZ_CAKMMF010000001.1"/>
</dbReference>
<proteinExistence type="predicted"/>
<dbReference type="PANTHER" id="PTHR43877:SF2">
    <property type="entry name" value="AMINOALKYLPHOSPHONATE N-ACETYLTRANSFERASE-RELATED"/>
    <property type="match status" value="1"/>
</dbReference>
<dbReference type="PROSITE" id="PS51186">
    <property type="entry name" value="GNAT"/>
    <property type="match status" value="1"/>
</dbReference>
<keyword evidence="5" id="KW-1185">Reference proteome</keyword>
<keyword evidence="1" id="KW-0808">Transferase</keyword>
<dbReference type="CDD" id="cd04301">
    <property type="entry name" value="NAT_SF"/>
    <property type="match status" value="1"/>
</dbReference>
<dbReference type="Proteomes" id="UP000838686">
    <property type="component" value="Unassembled WGS sequence"/>
</dbReference>
<dbReference type="InterPro" id="IPR000182">
    <property type="entry name" value="GNAT_dom"/>
</dbReference>
<evidence type="ECO:0000313" key="5">
    <source>
        <dbReference type="Proteomes" id="UP000838686"/>
    </source>
</evidence>
<feature type="domain" description="N-acetyltransferase" evidence="3">
    <location>
        <begin position="3"/>
        <end position="157"/>
    </location>
</feature>
<sequence>MDIAIHHAEDHELHLVYRIMQQAFAEYAGFLYPPSGALQEQEEDLHVMLAEQAGRAIIGRIGALPIASARYLVKQDHVYIGRISVLPNYRGRGFATSLLAFAEQEAARLGKHEMQLEVRMSLPANISMYEKLGYRIIEHIPYSVGSDVSVTMSKPLSPFQRE</sequence>
<dbReference type="InterPro" id="IPR016181">
    <property type="entry name" value="Acyl_CoA_acyltransferase"/>
</dbReference>
<reference evidence="4" key="1">
    <citation type="submission" date="2022-01" db="EMBL/GenBank/DDBJ databases">
        <authorList>
            <person name="Criscuolo A."/>
        </authorList>
    </citation>
    <scope>NUCLEOTIDE SEQUENCE</scope>
    <source>
        <strain evidence="4">CIP111893</strain>
    </source>
</reference>
<dbReference type="Pfam" id="PF00583">
    <property type="entry name" value="Acetyltransf_1"/>
    <property type="match status" value="1"/>
</dbReference>
<evidence type="ECO:0000256" key="2">
    <source>
        <dbReference type="ARBA" id="ARBA00023315"/>
    </source>
</evidence>
<dbReference type="InterPro" id="IPR050832">
    <property type="entry name" value="Bact_Acetyltransf"/>
</dbReference>
<comment type="caution">
    <text evidence="4">The sequence shown here is derived from an EMBL/GenBank/DDBJ whole genome shotgun (WGS) entry which is preliminary data.</text>
</comment>
<evidence type="ECO:0000259" key="3">
    <source>
        <dbReference type="PROSITE" id="PS51186"/>
    </source>
</evidence>
<organism evidence="4 5">
    <name type="scientific">Paenibacillus plantiphilus</name>
    <dbReference type="NCBI Taxonomy" id="2905650"/>
    <lineage>
        <taxon>Bacteria</taxon>
        <taxon>Bacillati</taxon>
        <taxon>Bacillota</taxon>
        <taxon>Bacilli</taxon>
        <taxon>Bacillales</taxon>
        <taxon>Paenibacillaceae</taxon>
        <taxon>Paenibacillus</taxon>
    </lineage>
</organism>
<dbReference type="Gene3D" id="3.40.630.30">
    <property type="match status" value="1"/>
</dbReference>
<evidence type="ECO:0000313" key="4">
    <source>
        <dbReference type="EMBL" id="CAH1189987.1"/>
    </source>
</evidence>